<dbReference type="KEGG" id="tba:TERMP_00804"/>
<proteinExistence type="predicted"/>
<dbReference type="InterPro" id="IPR011990">
    <property type="entry name" value="TPR-like_helical_dom_sf"/>
</dbReference>
<dbReference type="PATRIC" id="fig|391623.17.peg.806"/>
<dbReference type="HOGENOM" id="CLU_051622_0_0_2"/>
<dbReference type="Proteomes" id="UP000007478">
    <property type="component" value="Chromosome"/>
</dbReference>
<dbReference type="AlphaFoldDB" id="F0LLD0"/>
<dbReference type="Gene3D" id="1.25.40.10">
    <property type="entry name" value="Tetratricopeptide repeat domain"/>
    <property type="match status" value="2"/>
</dbReference>
<accession>F0LLD0</accession>
<protein>
    <submittedName>
        <fullName evidence="1">Uncharacterized protein</fullName>
    </submittedName>
</protein>
<dbReference type="OrthoDB" id="86097at2157"/>
<evidence type="ECO:0000313" key="2">
    <source>
        <dbReference type="Proteomes" id="UP000007478"/>
    </source>
</evidence>
<sequence length="421" mass="48333">MLIKEALASVDVIQSPYIRAVTYARIGATLALAKNPLYEQAFKKAFDAAEEIDNPIEILKALLAIAFYLGKAKMKSSKKMFRQLAEDIMILPKKTRDKLFRDLISYMLQLGEIDEAFYYSEYISNEKLKNEILVNILKEYLSTLVGEKIRIIYRIRKIELILDHINKEPYRSYAIAEIIKSYLKIGEYDRAILMIKELKSKYWLKQTVKEVLFYLKHKDLDKKYADRLLTVAIEISDNLGIDINEDLAVIFAINGDIAHSVEALSHVSDKEQKLIEIMKALMERRPGTVIPYLQTLDPKDSEIASKAVLNYLIDNPSPKYSSIARYISEKIESEEVIVKAVQYYLKIGQVVEAARMTSKLKSRKLRSLALGDIAHYLLKNNKIGDALDLVMHVEDPKLSSVLISEILVKVIEDELKKEHRV</sequence>
<dbReference type="eggNOG" id="arCOG05844">
    <property type="taxonomic scope" value="Archaea"/>
</dbReference>
<dbReference type="EMBL" id="CP002372">
    <property type="protein sequence ID" value="ADT83781.1"/>
    <property type="molecule type" value="Genomic_DNA"/>
</dbReference>
<organism evidence="1 2">
    <name type="scientific">Thermococcus barophilus (strain DSM 11836 / MP)</name>
    <dbReference type="NCBI Taxonomy" id="391623"/>
    <lineage>
        <taxon>Archaea</taxon>
        <taxon>Methanobacteriati</taxon>
        <taxon>Methanobacteriota</taxon>
        <taxon>Thermococci</taxon>
        <taxon>Thermococcales</taxon>
        <taxon>Thermococcaceae</taxon>
        <taxon>Thermococcus</taxon>
    </lineage>
</organism>
<reference evidence="1 2" key="1">
    <citation type="journal article" date="2011" name="J. Bacteriol.">
        <title>Complete genome sequence of the hyperthermophilic, piezophilic, heterotrophic, and carboxydotrophic archaeon Thermococcus barophilus MP.</title>
        <authorList>
            <person name="Vannier P."/>
            <person name="Marteinsson V.T."/>
            <person name="Fridjonsson O.H."/>
            <person name="Oger P."/>
            <person name="Jebbar M."/>
        </authorList>
    </citation>
    <scope>NUCLEOTIDE SEQUENCE [LARGE SCALE GENOMIC DNA]</scope>
    <source>
        <strain evidence="2">DSM 11836 / MP</strain>
    </source>
</reference>
<dbReference type="GeneID" id="10041122"/>
<keyword evidence="2" id="KW-1185">Reference proteome</keyword>
<gene>
    <name evidence="1" type="ordered locus">TERMP_00804</name>
</gene>
<dbReference type="RefSeq" id="WP_013467079.1">
    <property type="nucleotide sequence ID" value="NC_014804.1"/>
</dbReference>
<evidence type="ECO:0000313" key="1">
    <source>
        <dbReference type="EMBL" id="ADT83781.1"/>
    </source>
</evidence>
<name>F0LLD0_THEBM</name>